<name>A0ABU8QSE2_9PSED</name>
<evidence type="ECO:0000313" key="1">
    <source>
        <dbReference type="EMBL" id="MEJ5863535.1"/>
    </source>
</evidence>
<protein>
    <submittedName>
        <fullName evidence="1">Uncharacterized protein</fullName>
    </submittedName>
</protein>
<dbReference type="RefSeq" id="WP_339599119.1">
    <property type="nucleotide sequence ID" value="NZ_JBBHLC010000021.1"/>
</dbReference>
<organism evidence="1 2">
    <name type="scientific">Pseudomonas farsensis</name>
    <dbReference type="NCBI Taxonomy" id="2745492"/>
    <lineage>
        <taxon>Bacteria</taxon>
        <taxon>Pseudomonadati</taxon>
        <taxon>Pseudomonadota</taxon>
        <taxon>Gammaproteobacteria</taxon>
        <taxon>Pseudomonadales</taxon>
        <taxon>Pseudomonadaceae</taxon>
        <taxon>Pseudomonas</taxon>
    </lineage>
</organism>
<accession>A0ABU8QSE2</accession>
<keyword evidence="2" id="KW-1185">Reference proteome</keyword>
<dbReference type="EMBL" id="JBBHLC010000021">
    <property type="protein sequence ID" value="MEJ5863535.1"/>
    <property type="molecule type" value="Genomic_DNA"/>
</dbReference>
<sequence length="177" mass="20880">MIGTPCEYVQRHYQVPACIGRRVIAYGKPGVITSDFGHYIGIVLDEATKRRPGRYHPTDGIEYGDMADKLPKRWRMSNYDKFNDEDSGLDFEEWLCINQPQFQRRTEDSLVRMVRYYRGTFYSDFPDRDRLCTYRPDRDVEVAGEWLDNKADAKASYKAALYQHLAEQRAEKKRRGY</sequence>
<dbReference type="Proteomes" id="UP001380290">
    <property type="component" value="Unassembled WGS sequence"/>
</dbReference>
<comment type="caution">
    <text evidence="1">The sequence shown here is derived from an EMBL/GenBank/DDBJ whole genome shotgun (WGS) entry which is preliminary data.</text>
</comment>
<gene>
    <name evidence="1" type="ORF">V7S98_09895</name>
</gene>
<reference evidence="1 2" key="1">
    <citation type="submission" date="2024-02" db="EMBL/GenBank/DDBJ databases">
        <title>Identification of pathogenicity and growth-promoting function of Pseudomonas putida variant.</title>
        <authorList>
            <person name="Sun J."/>
        </authorList>
    </citation>
    <scope>NUCLEOTIDE SEQUENCE [LARGE SCALE GENOMIC DNA]</scope>
    <source>
        <strain evidence="1 2">A03</strain>
    </source>
</reference>
<evidence type="ECO:0000313" key="2">
    <source>
        <dbReference type="Proteomes" id="UP001380290"/>
    </source>
</evidence>
<proteinExistence type="predicted"/>